<feature type="domain" description="G" evidence="1">
    <location>
        <begin position="54"/>
        <end position="164"/>
    </location>
</feature>
<evidence type="ECO:0000313" key="2">
    <source>
        <dbReference type="EMBL" id="OAK69076.1"/>
    </source>
</evidence>
<evidence type="ECO:0000313" key="3">
    <source>
        <dbReference type="Proteomes" id="UP000077881"/>
    </source>
</evidence>
<dbReference type="PATRIC" id="fig|217031.6.peg.3006"/>
<dbReference type="PANTHER" id="PTHR42714">
    <property type="entry name" value="TRNA MODIFICATION GTPASE GTPBP3"/>
    <property type="match status" value="1"/>
</dbReference>
<dbReference type="OrthoDB" id="9255830at2"/>
<protein>
    <recommendedName>
        <fullName evidence="1">G domain-containing protein</fullName>
    </recommendedName>
</protein>
<dbReference type="GO" id="GO:0005525">
    <property type="term" value="F:GTP binding"/>
    <property type="evidence" value="ECO:0007669"/>
    <property type="project" value="InterPro"/>
</dbReference>
<dbReference type="GO" id="GO:0030488">
    <property type="term" value="P:tRNA methylation"/>
    <property type="evidence" value="ECO:0007669"/>
    <property type="project" value="TreeGrafter"/>
</dbReference>
<dbReference type="GO" id="GO:0002098">
    <property type="term" value="P:tRNA wobble uridine modification"/>
    <property type="evidence" value="ECO:0007669"/>
    <property type="project" value="TreeGrafter"/>
</dbReference>
<dbReference type="PANTHER" id="PTHR42714:SF2">
    <property type="entry name" value="TRNA MODIFICATION GTPASE GTPBP3, MITOCHONDRIAL"/>
    <property type="match status" value="1"/>
</dbReference>
<dbReference type="Proteomes" id="UP000077881">
    <property type="component" value="Unassembled WGS sequence"/>
</dbReference>
<gene>
    <name evidence="2" type="ORF">ABB05_13970</name>
</gene>
<dbReference type="Pfam" id="PF01926">
    <property type="entry name" value="MMR_HSR1"/>
    <property type="match status" value="1"/>
</dbReference>
<organism evidence="2 3">
    <name type="scientific">Lederbergia galactosidilytica</name>
    <dbReference type="NCBI Taxonomy" id="217031"/>
    <lineage>
        <taxon>Bacteria</taxon>
        <taxon>Bacillati</taxon>
        <taxon>Bacillota</taxon>
        <taxon>Bacilli</taxon>
        <taxon>Bacillales</taxon>
        <taxon>Bacillaceae</taxon>
        <taxon>Lederbergia</taxon>
    </lineage>
</organism>
<comment type="caution">
    <text evidence="2">The sequence shown here is derived from an EMBL/GenBank/DDBJ whole genome shotgun (WGS) entry which is preliminary data.</text>
</comment>
<dbReference type="SUPFAM" id="SSF52540">
    <property type="entry name" value="P-loop containing nucleoside triphosphate hydrolases"/>
    <property type="match status" value="1"/>
</dbReference>
<sequence>MSNEQENKKQIDDLIKSIYEALAKAKIPGKVKEKIHVELDHLKSFTLDARPARFAIVGRRGAGKSSLINAIFGEKRAEIGDVKARTGAGKWHRYQSDAGALEILDTRGLGEAEDPEEAFSKATALEEVQASIKEKCPDAILFLSKAKEVSSRIDEDLAQLLELKKTIQEVHEFDTPIIGVVTQVDELSPKSADKPPFDHPIKQENIQEAIQVLESKLREAVSNPVKVIPVSAYMEFDHDEVVYDIRWNIDLLLDYLIEQLPNEAQMVLAKLSKIKSVQKKVARRLGKSIAGITGAIGASPIPGPDMPIITGLQTTMIASIALISGQKLGRKSVVEFMGALGLNVATGIVLRQVARQLVKFIPVAGSVISGAIATAGTYALCEAAIAYFIEGKSMNQVKETFEEEFEEKKKEQ</sequence>
<dbReference type="EMBL" id="LDJR01000054">
    <property type="protein sequence ID" value="OAK69076.1"/>
    <property type="molecule type" value="Genomic_DNA"/>
</dbReference>
<dbReference type="Gene3D" id="3.40.50.300">
    <property type="entry name" value="P-loop containing nucleotide triphosphate hydrolases"/>
    <property type="match status" value="1"/>
</dbReference>
<dbReference type="InterPro" id="IPR006073">
    <property type="entry name" value="GTP-bd"/>
</dbReference>
<accession>A0A177ZM82</accession>
<evidence type="ECO:0000259" key="1">
    <source>
        <dbReference type="Pfam" id="PF01926"/>
    </source>
</evidence>
<dbReference type="InterPro" id="IPR027417">
    <property type="entry name" value="P-loop_NTPase"/>
</dbReference>
<reference evidence="2 3" key="1">
    <citation type="submission" date="2015-05" db="EMBL/GenBank/DDBJ databases">
        <title>Comparison of genome.</title>
        <authorList>
            <person name="Zheng Z."/>
            <person name="Sun M."/>
        </authorList>
    </citation>
    <scope>NUCLEOTIDE SEQUENCE [LARGE SCALE GENOMIC DNA]</scope>
    <source>
        <strain evidence="2 3">G25-74</strain>
    </source>
</reference>
<keyword evidence="3" id="KW-1185">Reference proteome</keyword>
<name>A0A177ZM82_9BACI</name>
<dbReference type="RefSeq" id="WP_064468366.1">
    <property type="nucleotide sequence ID" value="NZ_JAGGKH010000005.1"/>
</dbReference>
<dbReference type="AlphaFoldDB" id="A0A177ZM82"/>
<proteinExistence type="predicted"/>
<dbReference type="GO" id="GO:0005737">
    <property type="term" value="C:cytoplasm"/>
    <property type="evidence" value="ECO:0007669"/>
    <property type="project" value="TreeGrafter"/>
</dbReference>